<evidence type="ECO:0000313" key="3">
    <source>
        <dbReference type="Proteomes" id="UP000225706"/>
    </source>
</evidence>
<evidence type="ECO:0000313" key="2">
    <source>
        <dbReference type="EMBL" id="PFX20362.1"/>
    </source>
</evidence>
<feature type="transmembrane region" description="Helical" evidence="1">
    <location>
        <begin position="84"/>
        <end position="103"/>
    </location>
</feature>
<keyword evidence="1" id="KW-0472">Membrane</keyword>
<dbReference type="STRING" id="50429.A0A2B4RVX1"/>
<dbReference type="PANTHER" id="PTHR39313:SF1">
    <property type="entry name" value="IM:7138239"/>
    <property type="match status" value="1"/>
</dbReference>
<name>A0A2B4RVX1_STYPI</name>
<keyword evidence="1" id="KW-0812">Transmembrane</keyword>
<keyword evidence="3" id="KW-1185">Reference proteome</keyword>
<dbReference type="Proteomes" id="UP000225706">
    <property type="component" value="Unassembled WGS sequence"/>
</dbReference>
<dbReference type="PANTHER" id="PTHR39313">
    <property type="entry name" value="IM:7138239"/>
    <property type="match status" value="1"/>
</dbReference>
<organism evidence="2 3">
    <name type="scientific">Stylophora pistillata</name>
    <name type="common">Smooth cauliflower coral</name>
    <dbReference type="NCBI Taxonomy" id="50429"/>
    <lineage>
        <taxon>Eukaryota</taxon>
        <taxon>Metazoa</taxon>
        <taxon>Cnidaria</taxon>
        <taxon>Anthozoa</taxon>
        <taxon>Hexacorallia</taxon>
        <taxon>Scleractinia</taxon>
        <taxon>Astrocoeniina</taxon>
        <taxon>Pocilloporidae</taxon>
        <taxon>Stylophora</taxon>
    </lineage>
</organism>
<dbReference type="AlphaFoldDB" id="A0A2B4RVX1"/>
<dbReference type="EMBL" id="LSMT01000320">
    <property type="protein sequence ID" value="PFX20362.1"/>
    <property type="molecule type" value="Genomic_DNA"/>
</dbReference>
<reference evidence="3" key="1">
    <citation type="journal article" date="2017" name="bioRxiv">
        <title>Comparative analysis of the genomes of Stylophora pistillata and Acropora digitifera provides evidence for extensive differences between species of corals.</title>
        <authorList>
            <person name="Voolstra C.R."/>
            <person name="Li Y."/>
            <person name="Liew Y.J."/>
            <person name="Baumgarten S."/>
            <person name="Zoccola D."/>
            <person name="Flot J.-F."/>
            <person name="Tambutte S."/>
            <person name="Allemand D."/>
            <person name="Aranda M."/>
        </authorList>
    </citation>
    <scope>NUCLEOTIDE SEQUENCE [LARGE SCALE GENOMIC DNA]</scope>
</reference>
<dbReference type="OrthoDB" id="10307550at2759"/>
<gene>
    <name evidence="2" type="ORF">AWC38_SpisGene15195</name>
</gene>
<comment type="caution">
    <text evidence="2">The sequence shown here is derived from an EMBL/GenBank/DDBJ whole genome shotgun (WGS) entry which is preliminary data.</text>
</comment>
<protein>
    <submittedName>
        <fullName evidence="2">Uncharacterized protein</fullName>
    </submittedName>
</protein>
<evidence type="ECO:0000256" key="1">
    <source>
        <dbReference type="SAM" id="Phobius"/>
    </source>
</evidence>
<keyword evidence="1" id="KW-1133">Transmembrane helix</keyword>
<proteinExistence type="predicted"/>
<accession>A0A2B4RVX1</accession>
<sequence length="331" mass="36697">MSLDVTRRPYEADVGRCVETCNASDTVTIKALPENVSSVYFLTFLLAQDVTRRPYEADVGRCVETCNASDTVTIKALPENVSSVYFLTFLLAQVGVVGVVWCSRPSKSKLSYKKVPVRVNKLNESLPIMRKKKMSYGSSSCNPTELTSRSYPLIGESKYKTAISKCGYQHTSGGCSRQALFKSFFNGTSYSRRHDTGVCLGSCGNSGHACKAIDSVMIGIKGPNGEGELTVRVIKKCGCVNPICHRVAFREVFKRKTGKAWIQEEKDVGMCVGTGCPRDCIRCFFGNKYCDDNCLVYRERTCIATNYTTEYVHTGDHEEKKIYTITECGCK</sequence>